<accession>A0A9N8VNH0</accession>
<name>A0A9N8VNH0_9GLOM</name>
<evidence type="ECO:0000313" key="1">
    <source>
        <dbReference type="EMBL" id="CAG8456570.1"/>
    </source>
</evidence>
<dbReference type="Proteomes" id="UP000789572">
    <property type="component" value="Unassembled WGS sequence"/>
</dbReference>
<dbReference type="AlphaFoldDB" id="A0A9N8VNH0"/>
<organism evidence="1 2">
    <name type="scientific">Paraglomus occultum</name>
    <dbReference type="NCBI Taxonomy" id="144539"/>
    <lineage>
        <taxon>Eukaryota</taxon>
        <taxon>Fungi</taxon>
        <taxon>Fungi incertae sedis</taxon>
        <taxon>Mucoromycota</taxon>
        <taxon>Glomeromycotina</taxon>
        <taxon>Glomeromycetes</taxon>
        <taxon>Paraglomerales</taxon>
        <taxon>Paraglomeraceae</taxon>
        <taxon>Paraglomus</taxon>
    </lineage>
</organism>
<sequence>MVNFEDSKYKTKNDIINAVDEDGKQVFSKDEKSLFIDYSIKSVKDAKEVAKLILKSKEARKKKKEDDDLKKYLEGERFKNSLAYQIVNKKDEMVDEAINWLKLLIVTDDSPKSKDERKKRRDEIILEIKKKEKEQGEIGRKIAGFKSEKRKKVLEKQREEKSLSRREGLMTLLDAANKKDTDEITNKNGEKILLNKNIEINDYSYIDNG</sequence>
<proteinExistence type="predicted"/>
<reference evidence="1" key="1">
    <citation type="submission" date="2021-06" db="EMBL/GenBank/DDBJ databases">
        <authorList>
            <person name="Kallberg Y."/>
            <person name="Tangrot J."/>
            <person name="Rosling A."/>
        </authorList>
    </citation>
    <scope>NUCLEOTIDE SEQUENCE</scope>
    <source>
        <strain evidence="1">IA702</strain>
    </source>
</reference>
<evidence type="ECO:0000313" key="2">
    <source>
        <dbReference type="Proteomes" id="UP000789572"/>
    </source>
</evidence>
<comment type="caution">
    <text evidence="1">The sequence shown here is derived from an EMBL/GenBank/DDBJ whole genome shotgun (WGS) entry which is preliminary data.</text>
</comment>
<keyword evidence="2" id="KW-1185">Reference proteome</keyword>
<gene>
    <name evidence="1" type="ORF">POCULU_LOCUS333</name>
</gene>
<dbReference type="EMBL" id="CAJVPJ010000016">
    <property type="protein sequence ID" value="CAG8456570.1"/>
    <property type="molecule type" value="Genomic_DNA"/>
</dbReference>
<protein>
    <submittedName>
        <fullName evidence="1">1447_t:CDS:1</fullName>
    </submittedName>
</protein>